<dbReference type="AlphaFoldDB" id="A0A4Y4CY42"/>
<sequence length="308" mass="32000">MSSSARPRVSAPLRSLAAALLAVLAGAGFALWLGITWLQDHVLSPSGFQDTAAAVITETSFQNELVGTVLDRATLGVLQDADTGIAPVDRAVERLRTAVVDAARTWLTAPEQEGTWIQVLNDTHDANVPLTPSAGAAPDELVVDLGALGRAVDHQVQDTVGISPGIDAHALRITVPGAHTGPVVDALVRLAQWRYVLPWFAGAAAVLCVLCAPRRWTALAGVGAAGVVCAGILLCLGLVATRTVVDASAVDPVAHLVTEQIFSLLRDSFVTRCVEAMMWAAGVAVVGVTGAVVRVRAVTYDGGHVHRG</sequence>
<keyword evidence="1" id="KW-0472">Membrane</keyword>
<dbReference type="RefSeq" id="WP_068466932.1">
    <property type="nucleotide sequence ID" value="NZ_BJNW01000001.1"/>
</dbReference>
<name>A0A4Y4CY42_KOCVA</name>
<keyword evidence="3" id="KW-1185">Reference proteome</keyword>
<evidence type="ECO:0000313" key="3">
    <source>
        <dbReference type="Proteomes" id="UP000315730"/>
    </source>
</evidence>
<dbReference type="EMBL" id="BJNW01000001">
    <property type="protein sequence ID" value="GEC97858.1"/>
    <property type="molecule type" value="Genomic_DNA"/>
</dbReference>
<protein>
    <submittedName>
        <fullName evidence="2">Uncharacterized protein</fullName>
    </submittedName>
</protein>
<reference evidence="2 3" key="1">
    <citation type="submission" date="2019-06" db="EMBL/GenBank/DDBJ databases">
        <title>Whole genome shotgun sequence of Kocuria varians NBRC 15358.</title>
        <authorList>
            <person name="Hosoyama A."/>
            <person name="Uohara A."/>
            <person name="Ohji S."/>
            <person name="Ichikawa N."/>
        </authorList>
    </citation>
    <scope>NUCLEOTIDE SEQUENCE [LARGE SCALE GENOMIC DNA]</scope>
    <source>
        <strain evidence="2 3">NBRC 15358</strain>
    </source>
</reference>
<organism evidence="2 3">
    <name type="scientific">Kocuria varians</name>
    <name type="common">Micrococcus varians</name>
    <dbReference type="NCBI Taxonomy" id="1272"/>
    <lineage>
        <taxon>Bacteria</taxon>
        <taxon>Bacillati</taxon>
        <taxon>Actinomycetota</taxon>
        <taxon>Actinomycetes</taxon>
        <taxon>Micrococcales</taxon>
        <taxon>Micrococcaceae</taxon>
        <taxon>Kocuria</taxon>
    </lineage>
</organism>
<feature type="transmembrane region" description="Helical" evidence="1">
    <location>
        <begin position="276"/>
        <end position="297"/>
    </location>
</feature>
<keyword evidence="1" id="KW-1133">Transmembrane helix</keyword>
<evidence type="ECO:0000256" key="1">
    <source>
        <dbReference type="SAM" id="Phobius"/>
    </source>
</evidence>
<dbReference type="OrthoDB" id="4882359at2"/>
<proteinExistence type="predicted"/>
<dbReference type="Proteomes" id="UP000315730">
    <property type="component" value="Unassembled WGS sequence"/>
</dbReference>
<accession>A0A4Y4CY42</accession>
<gene>
    <name evidence="2" type="ORF">KVA01_00130</name>
</gene>
<keyword evidence="1" id="KW-0812">Transmembrane</keyword>
<evidence type="ECO:0000313" key="2">
    <source>
        <dbReference type="EMBL" id="GEC97858.1"/>
    </source>
</evidence>
<feature type="transmembrane region" description="Helical" evidence="1">
    <location>
        <begin position="193"/>
        <end position="212"/>
    </location>
</feature>
<dbReference type="STRING" id="1272.GCA_900014985_00132"/>
<comment type="caution">
    <text evidence="2">The sequence shown here is derived from an EMBL/GenBank/DDBJ whole genome shotgun (WGS) entry which is preliminary data.</text>
</comment>
<feature type="transmembrane region" description="Helical" evidence="1">
    <location>
        <begin position="219"/>
        <end position="240"/>
    </location>
</feature>